<dbReference type="EMBL" id="JAPWTJ010000117">
    <property type="protein sequence ID" value="KAJ8982611.1"/>
    <property type="molecule type" value="Genomic_DNA"/>
</dbReference>
<feature type="signal peptide" evidence="3">
    <location>
        <begin position="1"/>
        <end position="21"/>
    </location>
</feature>
<keyword evidence="2" id="KW-0325">Glycoprotein</keyword>
<keyword evidence="1 3" id="KW-0732">Signal</keyword>
<name>A0ABQ9JWA0_9CUCU</name>
<accession>A0ABQ9JWA0</accession>
<dbReference type="Pfam" id="PF17064">
    <property type="entry name" value="QVR"/>
    <property type="match status" value="1"/>
</dbReference>
<protein>
    <recommendedName>
        <fullName evidence="6">Sodefrin-like factor</fullName>
    </recommendedName>
</protein>
<proteinExistence type="predicted"/>
<evidence type="ECO:0000313" key="5">
    <source>
        <dbReference type="Proteomes" id="UP001162164"/>
    </source>
</evidence>
<evidence type="ECO:0000256" key="2">
    <source>
        <dbReference type="ARBA" id="ARBA00023180"/>
    </source>
</evidence>
<keyword evidence="5" id="KW-1185">Reference proteome</keyword>
<comment type="caution">
    <text evidence="4">The sequence shown here is derived from an EMBL/GenBank/DDBJ whole genome shotgun (WGS) entry which is preliminary data.</text>
</comment>
<sequence length="142" mass="15917">MKIVLCLLTILFVSKLQKGVAQLTCYDCQGGPMSKCGQVVAMGDVIPCTGKNAQCYEAYIDYQKGAMPMVQRRCWTTPNNSNARDFCRWFSNPVGELRSCKSCTTSYCNTDNRHELIVGPFEMGGLRRSIPRSFLIQEPIKS</sequence>
<reference evidence="4" key="1">
    <citation type="journal article" date="2023" name="Insect Mol. Biol.">
        <title>Genome sequencing provides insights into the evolution of gene families encoding plant cell wall-degrading enzymes in longhorned beetles.</title>
        <authorList>
            <person name="Shin N.R."/>
            <person name="Okamura Y."/>
            <person name="Kirsch R."/>
            <person name="Pauchet Y."/>
        </authorList>
    </citation>
    <scope>NUCLEOTIDE SEQUENCE</scope>
    <source>
        <strain evidence="4">MMC_N1</strain>
    </source>
</reference>
<evidence type="ECO:0000256" key="1">
    <source>
        <dbReference type="ARBA" id="ARBA00022729"/>
    </source>
</evidence>
<organism evidence="4 5">
    <name type="scientific">Molorchus minor</name>
    <dbReference type="NCBI Taxonomy" id="1323400"/>
    <lineage>
        <taxon>Eukaryota</taxon>
        <taxon>Metazoa</taxon>
        <taxon>Ecdysozoa</taxon>
        <taxon>Arthropoda</taxon>
        <taxon>Hexapoda</taxon>
        <taxon>Insecta</taxon>
        <taxon>Pterygota</taxon>
        <taxon>Neoptera</taxon>
        <taxon>Endopterygota</taxon>
        <taxon>Coleoptera</taxon>
        <taxon>Polyphaga</taxon>
        <taxon>Cucujiformia</taxon>
        <taxon>Chrysomeloidea</taxon>
        <taxon>Cerambycidae</taxon>
        <taxon>Lamiinae</taxon>
        <taxon>Monochamini</taxon>
        <taxon>Molorchus</taxon>
    </lineage>
</organism>
<evidence type="ECO:0000313" key="4">
    <source>
        <dbReference type="EMBL" id="KAJ8982611.1"/>
    </source>
</evidence>
<dbReference type="InterPro" id="IPR031424">
    <property type="entry name" value="QVR-like"/>
</dbReference>
<evidence type="ECO:0000256" key="3">
    <source>
        <dbReference type="SAM" id="SignalP"/>
    </source>
</evidence>
<gene>
    <name evidence="4" type="ORF">NQ317_005083</name>
</gene>
<dbReference type="Proteomes" id="UP001162164">
    <property type="component" value="Unassembled WGS sequence"/>
</dbReference>
<feature type="chain" id="PRO_5047092297" description="Sodefrin-like factor" evidence="3">
    <location>
        <begin position="22"/>
        <end position="142"/>
    </location>
</feature>
<evidence type="ECO:0008006" key="6">
    <source>
        <dbReference type="Google" id="ProtNLM"/>
    </source>
</evidence>